<sequence>MMRSLQLFTMKRWHELVAVRQISGASCTSYGVDSRRTSLRYLHVPLDAAHPSFLQSNTNEVGGLRHTACELHIGELQAKNREPPSRKVSADEQCLLFEVTEEGESTGGRNHRRIPAALKLWRVMQSVSPTSVPRLAFFGNTQCFLEPYYRPTQQLFKLGLYARHNMCWYGPSFPPFFESAQFLY</sequence>
<dbReference type="Proteomes" id="UP001163321">
    <property type="component" value="Chromosome 3"/>
</dbReference>
<gene>
    <name evidence="1" type="ORF">PsorP6_007419</name>
</gene>
<proteinExistence type="predicted"/>
<protein>
    <submittedName>
        <fullName evidence="1">Uncharacterized protein</fullName>
    </submittedName>
</protein>
<accession>A0ACC0W9G4</accession>
<name>A0ACC0W9G4_9STRA</name>
<reference evidence="1 2" key="1">
    <citation type="journal article" date="2022" name="bioRxiv">
        <title>The genome of the oomycete Peronosclerospora sorghi, a cosmopolitan pathogen of maize and sorghum, is inflated with dispersed pseudogenes.</title>
        <authorList>
            <person name="Fletcher K."/>
            <person name="Martin F."/>
            <person name="Isakeit T."/>
            <person name="Cavanaugh K."/>
            <person name="Magill C."/>
            <person name="Michelmore R."/>
        </authorList>
    </citation>
    <scope>NUCLEOTIDE SEQUENCE [LARGE SCALE GENOMIC DNA]</scope>
    <source>
        <strain evidence="1">P6</strain>
    </source>
</reference>
<keyword evidence="2" id="KW-1185">Reference proteome</keyword>
<evidence type="ECO:0000313" key="2">
    <source>
        <dbReference type="Proteomes" id="UP001163321"/>
    </source>
</evidence>
<comment type="caution">
    <text evidence="1">The sequence shown here is derived from an EMBL/GenBank/DDBJ whole genome shotgun (WGS) entry which is preliminary data.</text>
</comment>
<evidence type="ECO:0000313" key="1">
    <source>
        <dbReference type="EMBL" id="KAI9914743.1"/>
    </source>
</evidence>
<dbReference type="EMBL" id="CM047582">
    <property type="protein sequence ID" value="KAI9914743.1"/>
    <property type="molecule type" value="Genomic_DNA"/>
</dbReference>
<organism evidence="1 2">
    <name type="scientific">Peronosclerospora sorghi</name>
    <dbReference type="NCBI Taxonomy" id="230839"/>
    <lineage>
        <taxon>Eukaryota</taxon>
        <taxon>Sar</taxon>
        <taxon>Stramenopiles</taxon>
        <taxon>Oomycota</taxon>
        <taxon>Peronosporomycetes</taxon>
        <taxon>Peronosporales</taxon>
        <taxon>Peronosporaceae</taxon>
        <taxon>Peronosclerospora</taxon>
    </lineage>
</organism>